<evidence type="ECO:0000313" key="6">
    <source>
        <dbReference type="Proteomes" id="UP001142055"/>
    </source>
</evidence>
<evidence type="ECO:0000256" key="1">
    <source>
        <dbReference type="ARBA" id="ARBA00009673"/>
    </source>
</evidence>
<protein>
    <recommendedName>
        <fullName evidence="2">D-aminoacyl-tRNA deacylase</fullName>
        <ecNumber evidence="2">3.1.1.96</ecNumber>
    </recommendedName>
</protein>
<name>A0A9Q0M6E2_BLOTA</name>
<gene>
    <name evidence="5" type="ORF">RDWZM_009367</name>
</gene>
<dbReference type="EMBL" id="JAPWDV010000003">
    <property type="protein sequence ID" value="KAJ6218210.1"/>
    <property type="molecule type" value="Genomic_DNA"/>
</dbReference>
<dbReference type="Pfam" id="PF02580">
    <property type="entry name" value="Tyr_Deacylase"/>
    <property type="match status" value="1"/>
</dbReference>
<dbReference type="EC" id="3.1.1.96" evidence="2"/>
<dbReference type="InterPro" id="IPR003732">
    <property type="entry name" value="Daa-tRNA_deacyls_DTD"/>
</dbReference>
<dbReference type="SUPFAM" id="SSF69500">
    <property type="entry name" value="DTD-like"/>
    <property type="match status" value="1"/>
</dbReference>
<accession>A0A9Q0M6E2</accession>
<sequence length="64" mass="7513">MEQSKSSEFYKRFLDRMRQQYQDDKIQDGQFGAMMEVNIVNDGPVTIQIESPQTALVREKISRT</sequence>
<reference evidence="5" key="1">
    <citation type="submission" date="2022-12" db="EMBL/GenBank/DDBJ databases">
        <title>Genome assemblies of Blomia tropicalis.</title>
        <authorList>
            <person name="Cui Y."/>
        </authorList>
    </citation>
    <scope>NUCLEOTIDE SEQUENCE</scope>
    <source>
        <tissue evidence="5">Adult mites</tissue>
    </source>
</reference>
<evidence type="ECO:0000313" key="5">
    <source>
        <dbReference type="EMBL" id="KAJ6218210.1"/>
    </source>
</evidence>
<evidence type="ECO:0000256" key="3">
    <source>
        <dbReference type="ARBA" id="ARBA00047676"/>
    </source>
</evidence>
<keyword evidence="6" id="KW-1185">Reference proteome</keyword>
<dbReference type="PANTHER" id="PTHR10472">
    <property type="entry name" value="D-TYROSYL-TRNA TYR DEACYLASE"/>
    <property type="match status" value="1"/>
</dbReference>
<comment type="catalytic activity">
    <reaction evidence="3">
        <text>glycyl-tRNA(Ala) + H2O = tRNA(Ala) + glycine + H(+)</text>
        <dbReference type="Rhea" id="RHEA:53744"/>
        <dbReference type="Rhea" id="RHEA-COMP:9657"/>
        <dbReference type="Rhea" id="RHEA-COMP:13640"/>
        <dbReference type="ChEBI" id="CHEBI:15377"/>
        <dbReference type="ChEBI" id="CHEBI:15378"/>
        <dbReference type="ChEBI" id="CHEBI:57305"/>
        <dbReference type="ChEBI" id="CHEBI:78442"/>
        <dbReference type="ChEBI" id="CHEBI:78522"/>
        <dbReference type="EC" id="3.1.1.96"/>
    </reaction>
</comment>
<comment type="caution">
    <text evidence="5">The sequence shown here is derived from an EMBL/GenBank/DDBJ whole genome shotgun (WGS) entry which is preliminary data.</text>
</comment>
<dbReference type="PANTHER" id="PTHR10472:SF5">
    <property type="entry name" value="D-AMINOACYL-TRNA DEACYLASE 1"/>
    <property type="match status" value="1"/>
</dbReference>
<comment type="catalytic activity">
    <reaction evidence="4">
        <text>a D-aminoacyl-tRNA + H2O = a tRNA + a D-alpha-amino acid + H(+)</text>
        <dbReference type="Rhea" id="RHEA:13953"/>
        <dbReference type="Rhea" id="RHEA-COMP:10123"/>
        <dbReference type="Rhea" id="RHEA-COMP:10124"/>
        <dbReference type="ChEBI" id="CHEBI:15377"/>
        <dbReference type="ChEBI" id="CHEBI:15378"/>
        <dbReference type="ChEBI" id="CHEBI:59871"/>
        <dbReference type="ChEBI" id="CHEBI:78442"/>
        <dbReference type="ChEBI" id="CHEBI:79333"/>
        <dbReference type="EC" id="3.1.1.96"/>
    </reaction>
</comment>
<organism evidence="5 6">
    <name type="scientific">Blomia tropicalis</name>
    <name type="common">Mite</name>
    <dbReference type="NCBI Taxonomy" id="40697"/>
    <lineage>
        <taxon>Eukaryota</taxon>
        <taxon>Metazoa</taxon>
        <taxon>Ecdysozoa</taxon>
        <taxon>Arthropoda</taxon>
        <taxon>Chelicerata</taxon>
        <taxon>Arachnida</taxon>
        <taxon>Acari</taxon>
        <taxon>Acariformes</taxon>
        <taxon>Sarcoptiformes</taxon>
        <taxon>Astigmata</taxon>
        <taxon>Glycyphagoidea</taxon>
        <taxon>Echimyopodidae</taxon>
        <taxon>Blomia</taxon>
    </lineage>
</organism>
<dbReference type="OMA" id="QAMMEVS"/>
<dbReference type="Gene3D" id="3.50.80.10">
    <property type="entry name" value="D-tyrosyl-tRNA(Tyr) deacylase"/>
    <property type="match status" value="1"/>
</dbReference>
<proteinExistence type="inferred from homology"/>
<comment type="similarity">
    <text evidence="1">Belongs to the DTD family.</text>
</comment>
<dbReference type="Proteomes" id="UP001142055">
    <property type="component" value="Chromosome 3"/>
</dbReference>
<dbReference type="InterPro" id="IPR023509">
    <property type="entry name" value="DTD-like_sf"/>
</dbReference>
<evidence type="ECO:0000256" key="2">
    <source>
        <dbReference type="ARBA" id="ARBA00013056"/>
    </source>
</evidence>
<evidence type="ECO:0000256" key="4">
    <source>
        <dbReference type="ARBA" id="ARBA00048018"/>
    </source>
</evidence>
<dbReference type="AlphaFoldDB" id="A0A9Q0M6E2"/>
<dbReference type="GO" id="GO:0005737">
    <property type="term" value="C:cytoplasm"/>
    <property type="evidence" value="ECO:0007669"/>
    <property type="project" value="InterPro"/>
</dbReference>
<dbReference type="GO" id="GO:0051500">
    <property type="term" value="F:D-tyrosyl-tRNA(Tyr) deacylase activity"/>
    <property type="evidence" value="ECO:0007669"/>
    <property type="project" value="TreeGrafter"/>
</dbReference>